<proteinExistence type="predicted"/>
<dbReference type="EMBL" id="VKME01000038">
    <property type="protein sequence ID" value="MBE0131397.1"/>
    <property type="molecule type" value="Genomic_DNA"/>
</dbReference>
<organism evidence="1 2">
    <name type="scientific">Citrobacter amalonaticus</name>
    <dbReference type="NCBI Taxonomy" id="35703"/>
    <lineage>
        <taxon>Bacteria</taxon>
        <taxon>Pseudomonadati</taxon>
        <taxon>Pseudomonadota</taxon>
        <taxon>Gammaproteobacteria</taxon>
        <taxon>Enterobacterales</taxon>
        <taxon>Enterobacteriaceae</taxon>
        <taxon>Citrobacter</taxon>
    </lineage>
</organism>
<reference evidence="1" key="1">
    <citation type="submission" date="2019-07" db="EMBL/GenBank/DDBJ databases">
        <title>KPC-2 carbapenem resistent Enterobacterales isolates from Germany.</title>
        <authorList>
            <person name="Yao Y."/>
            <person name="Falgenhauer L."/>
            <person name="Imirzalioglu C."/>
            <person name="Chakraborty T."/>
        </authorList>
    </citation>
    <scope>NUCLEOTIDE SEQUENCE</scope>
    <source>
        <strain evidence="1">CA13304</strain>
    </source>
</reference>
<name>A0A8I0T0L3_CITAM</name>
<dbReference type="AlphaFoldDB" id="A0A8I0T0L3"/>
<evidence type="ECO:0000313" key="2">
    <source>
        <dbReference type="Proteomes" id="UP000656723"/>
    </source>
</evidence>
<gene>
    <name evidence="1" type="ORF">FOT72_25845</name>
</gene>
<protein>
    <submittedName>
        <fullName evidence="1">Uncharacterized protein</fullName>
    </submittedName>
</protein>
<dbReference type="Proteomes" id="UP000656723">
    <property type="component" value="Unassembled WGS sequence"/>
</dbReference>
<comment type="caution">
    <text evidence="1">The sequence shown here is derived from an EMBL/GenBank/DDBJ whole genome shotgun (WGS) entry which is preliminary data.</text>
</comment>
<evidence type="ECO:0000313" key="1">
    <source>
        <dbReference type="EMBL" id="MBE0131397.1"/>
    </source>
</evidence>
<sequence>MQCDSVAVSGNSEIGYAANANTTMANRHTFAAYNWSNDSYTYNAETKVYSFTKDISIGSGGAGYTYNVVLAASGETTSPVVGWGFLGGEDILTVSCKVGSTTYSFKTSNGMTVNSSLGI</sequence>
<accession>A0A8I0T0L3</accession>